<feature type="transmembrane region" description="Helical" evidence="1">
    <location>
        <begin position="113"/>
        <end position="133"/>
    </location>
</feature>
<dbReference type="InterPro" id="IPR044049">
    <property type="entry name" value="EccD_transm"/>
</dbReference>
<organism evidence="3 4">
    <name type="scientific">Microbacterium galbinum</name>
    <dbReference type="NCBI Taxonomy" id="2851646"/>
    <lineage>
        <taxon>Bacteria</taxon>
        <taxon>Bacillati</taxon>
        <taxon>Actinomycetota</taxon>
        <taxon>Actinomycetes</taxon>
        <taxon>Micrococcales</taxon>
        <taxon>Microbacteriaceae</taxon>
        <taxon>Microbacterium</taxon>
    </lineage>
</organism>
<evidence type="ECO:0000259" key="2">
    <source>
        <dbReference type="Pfam" id="PF19053"/>
    </source>
</evidence>
<feature type="domain" description="EccD-like transmembrane" evidence="2">
    <location>
        <begin position="112"/>
        <end position="439"/>
    </location>
</feature>
<sequence>MSDYTRLSVRGSSRRAEIAVSSDDSLGSLLPQLIDALAEPSGAGGRPLALVTAIGDSLDLERSAREQSLVDGSVLRLLPFDSAPPPPMVIDVVDVLADELENRNDRWSDASRAAVSAVVVALSAAAASIAVPFDGVAGGAVRFGLLGLLLVFAVGFGLFGRRRPAAVMATAAVGAGVPAALHAAAAQAATHPASVLPITALWVALVWSAVLLIGGGVARGSRGAMVGGALGIVLTVPLLTALVMGMRHDQAAAVIGVVAAVLLGLVPWLALSASGLTGLDHRAAESADLPRPAALGAVSDAYRTLDWVVAVLAAVLALCGIVLWMTDAVWPRLLAASLALVVLLRSRAFPLRSQGFLLWAAGIGIGAVAAATLIVNGSLGWTVVAGAVVIGVTAAIAGLTRPKAHQRARLRSFGDALETAAVIAIVPMAVGVFGIYADLLALFGGGA</sequence>
<evidence type="ECO:0000256" key="1">
    <source>
        <dbReference type="SAM" id="Phobius"/>
    </source>
</evidence>
<feature type="transmembrane region" description="Helical" evidence="1">
    <location>
        <begin position="139"/>
        <end position="159"/>
    </location>
</feature>
<feature type="transmembrane region" description="Helical" evidence="1">
    <location>
        <begin position="329"/>
        <end position="344"/>
    </location>
</feature>
<feature type="transmembrane region" description="Helical" evidence="1">
    <location>
        <begin position="166"/>
        <end position="189"/>
    </location>
</feature>
<feature type="transmembrane region" description="Helical" evidence="1">
    <location>
        <begin position="420"/>
        <end position="443"/>
    </location>
</feature>
<keyword evidence="1" id="KW-0472">Membrane</keyword>
<dbReference type="Gene3D" id="3.10.20.90">
    <property type="entry name" value="Phosphatidylinositol 3-kinase Catalytic Subunit, Chain A, domain 1"/>
    <property type="match status" value="1"/>
</dbReference>
<keyword evidence="1" id="KW-0812">Transmembrane</keyword>
<gene>
    <name evidence="3" type="ORF">KV396_04290</name>
</gene>
<dbReference type="Proteomes" id="UP000831963">
    <property type="component" value="Chromosome"/>
</dbReference>
<evidence type="ECO:0000313" key="3">
    <source>
        <dbReference type="EMBL" id="UPL13734.1"/>
    </source>
</evidence>
<evidence type="ECO:0000313" key="4">
    <source>
        <dbReference type="Proteomes" id="UP000831963"/>
    </source>
</evidence>
<reference evidence="3 4" key="1">
    <citation type="submission" date="2021-06" db="EMBL/GenBank/DDBJ databases">
        <title>Genome-based taxonomic framework of Microbacterium strains isolated from marine environment, the description of four new species and reclassification of four preexisting species.</title>
        <authorList>
            <person name="Lee S.D."/>
            <person name="Kim S.-M."/>
            <person name="Byeon Y.-S."/>
            <person name="Yang H.L."/>
            <person name="Kim I.S."/>
        </authorList>
    </citation>
    <scope>NUCLEOTIDE SEQUENCE [LARGE SCALE GENOMIC DNA]</scope>
    <source>
        <strain evidence="3 4">SSW1-36</strain>
    </source>
</reference>
<name>A0ABY4IM88_9MICO</name>
<feature type="transmembrane region" description="Helical" evidence="1">
    <location>
        <begin position="381"/>
        <end position="399"/>
    </location>
</feature>
<protein>
    <recommendedName>
        <fullName evidence="2">EccD-like transmembrane domain-containing protein</fullName>
    </recommendedName>
</protein>
<feature type="transmembrane region" description="Helical" evidence="1">
    <location>
        <begin position="305"/>
        <end position="323"/>
    </location>
</feature>
<proteinExistence type="predicted"/>
<feature type="transmembrane region" description="Helical" evidence="1">
    <location>
        <begin position="195"/>
        <end position="217"/>
    </location>
</feature>
<feature type="transmembrane region" description="Helical" evidence="1">
    <location>
        <begin position="251"/>
        <end position="271"/>
    </location>
</feature>
<dbReference type="RefSeq" id="WP_247956951.1">
    <property type="nucleotide sequence ID" value="NZ_CP078077.1"/>
</dbReference>
<keyword evidence="1" id="KW-1133">Transmembrane helix</keyword>
<feature type="transmembrane region" description="Helical" evidence="1">
    <location>
        <begin position="356"/>
        <end position="375"/>
    </location>
</feature>
<dbReference type="EMBL" id="CP078077">
    <property type="protein sequence ID" value="UPL13734.1"/>
    <property type="molecule type" value="Genomic_DNA"/>
</dbReference>
<feature type="transmembrane region" description="Helical" evidence="1">
    <location>
        <begin position="224"/>
        <end position="245"/>
    </location>
</feature>
<accession>A0ABY4IM88</accession>
<dbReference type="Pfam" id="PF19053">
    <property type="entry name" value="EccD"/>
    <property type="match status" value="1"/>
</dbReference>
<keyword evidence="4" id="KW-1185">Reference proteome</keyword>